<dbReference type="PANTHER" id="PTHR37957:SF1">
    <property type="entry name" value="PHYTASE-LIKE DOMAIN-CONTAINING PROTEIN"/>
    <property type="match status" value="1"/>
</dbReference>
<protein>
    <recommendedName>
        <fullName evidence="3">Phytase-like domain-containing protein</fullName>
    </recommendedName>
</protein>
<keyword evidence="2" id="KW-0732">Signal</keyword>
<evidence type="ECO:0000259" key="3">
    <source>
        <dbReference type="Pfam" id="PF13449"/>
    </source>
</evidence>
<organism evidence="4 5">
    <name type="scientific">Rubrobacter tropicus</name>
    <dbReference type="NCBI Taxonomy" id="2653851"/>
    <lineage>
        <taxon>Bacteria</taxon>
        <taxon>Bacillati</taxon>
        <taxon>Actinomycetota</taxon>
        <taxon>Rubrobacteria</taxon>
        <taxon>Rubrobacterales</taxon>
        <taxon>Rubrobacteraceae</taxon>
        <taxon>Rubrobacter</taxon>
    </lineage>
</organism>
<evidence type="ECO:0000313" key="4">
    <source>
        <dbReference type="EMBL" id="QIN84296.1"/>
    </source>
</evidence>
<dbReference type="Pfam" id="PF13449">
    <property type="entry name" value="Phytase-like"/>
    <property type="match status" value="1"/>
</dbReference>
<dbReference type="Proteomes" id="UP000501452">
    <property type="component" value="Chromosome"/>
</dbReference>
<dbReference type="EMBL" id="CP045119">
    <property type="protein sequence ID" value="QIN84296.1"/>
    <property type="molecule type" value="Genomic_DNA"/>
</dbReference>
<accession>A0A6G8QCT1</accession>
<dbReference type="KEGG" id="rub:GBA63_17805"/>
<name>A0A6G8QCT1_9ACTN</name>
<proteinExistence type="predicted"/>
<feature type="domain" description="Phytase-like" evidence="3">
    <location>
        <begin position="58"/>
        <end position="373"/>
    </location>
</feature>
<keyword evidence="5" id="KW-1185">Reference proteome</keyword>
<feature type="signal peptide" evidence="2">
    <location>
        <begin position="1"/>
        <end position="22"/>
    </location>
</feature>
<reference evidence="4 5" key="1">
    <citation type="submission" date="2019-10" db="EMBL/GenBank/DDBJ databases">
        <title>Rubrobacter sp nov SCSIO 52090 isolated from a deep-sea sediment in the South China Sea.</title>
        <authorList>
            <person name="Chen R.W."/>
        </authorList>
    </citation>
    <scope>NUCLEOTIDE SEQUENCE [LARGE SCALE GENOMIC DNA]</scope>
    <source>
        <strain evidence="4 5">SCSIO 52909</strain>
    </source>
</reference>
<evidence type="ECO:0000256" key="2">
    <source>
        <dbReference type="SAM" id="SignalP"/>
    </source>
</evidence>
<dbReference type="SUPFAM" id="SSF63829">
    <property type="entry name" value="Calcium-dependent phosphotriesterase"/>
    <property type="match status" value="1"/>
</dbReference>
<feature type="chain" id="PRO_5026100887" description="Phytase-like domain-containing protein" evidence="2">
    <location>
        <begin position="23"/>
        <end position="401"/>
    </location>
</feature>
<dbReference type="AlphaFoldDB" id="A0A6G8QCT1"/>
<dbReference type="PANTHER" id="PTHR37957">
    <property type="entry name" value="BLR7070 PROTEIN"/>
    <property type="match status" value="1"/>
</dbReference>
<dbReference type="RefSeq" id="WP_166178335.1">
    <property type="nucleotide sequence ID" value="NZ_CP045119.1"/>
</dbReference>
<gene>
    <name evidence="4" type="ORF">GBA63_17805</name>
</gene>
<feature type="region of interest" description="Disordered" evidence="1">
    <location>
        <begin position="188"/>
        <end position="208"/>
    </location>
</feature>
<sequence length="401" mass="44268">MRTKVLLLAALTAVLLAQPVLAGTKQKEPETTLEGRAIYPAELRGQGSQPAPNPFPDQPVGGYSALLDAKGADTYLAMPDNGYGSKANSPDFILRVDRVRVDYETARGGSGEVEVLDYVRLRDPDEKIPFPIVDENGSGQRLLTGSDFDPESMRVARDGTWWFGDEFGPFLLHTDSTGRVLEAPIPLPGVKAPEDPTRPGQPVNLRSSSGFEGVAISKDRRYLYPSLERSLNGEDIRKHHIYEFDLRAGEYTDERWTYRADLPIPPEQEHVIGDMTALDANRLLVIERDFLQGERAQFEKVFVVDLRETDAEGFLVKREVVDLLDVRDPGLISLPGRPGDYGLGDPFEFPYVTTESVLPLGGQRLAIVNDNNFGSVGGRNPSLPDYTDFIVVRAEALRGGV</sequence>
<evidence type="ECO:0000313" key="5">
    <source>
        <dbReference type="Proteomes" id="UP000501452"/>
    </source>
</evidence>
<dbReference type="InterPro" id="IPR027372">
    <property type="entry name" value="Phytase-like_dom"/>
</dbReference>
<evidence type="ECO:0000256" key="1">
    <source>
        <dbReference type="SAM" id="MobiDB-lite"/>
    </source>
</evidence>